<accession>A0ABD3H0P2</accession>
<keyword evidence="4" id="KW-1185">Reference proteome</keyword>
<sequence>MVDHQGARTLSDHVPVSLELVLKAEGAARRPRRSYFKLDFRTFMRVEVLEKSKGVWQDHPSWAKDKRKRWTLALGRIRKLLMEVREDDRRKEEVYGGPEQRVETTRRRIEQDQSREAREEFEESVVAARRREQEQANQLRRRCKITWMKDGDAPSKYFFARLKAKHAHEELTALEGSSGEMIEDQEEILEEVHRFYQELYTAEEEPPEVLEKRRIVIGRIDKKLTPGDNTILEEVPTEELITRIVMDMPKEKSPGLDGVMVEILRIGWEFMKEECFQMVQGFWDKKKLVGKDNRWVIKLIPKNERKHLLQNWRPITLLTTTYKIIAKINLSSKAEEHAPKDYRLPADGDTIFVKLDFMKAYDRVAHNFLWDTLTEMWVEQDTLSRIKGLIEGGTSEVHVNGGFTEEIKMGRGVRQGCPLAHLLFAMTTQPLMRALQEEECRGGIQGLNIGGGRRLLHQLFADDTGICITADERQFNRLKEMIRDFEVASGASLNLQKSIVMQLRPGSTLRMVGAGGLRDRRSRE</sequence>
<feature type="region of interest" description="Disordered" evidence="1">
    <location>
        <begin position="95"/>
        <end position="115"/>
    </location>
</feature>
<dbReference type="CDD" id="cd01650">
    <property type="entry name" value="RT_nLTR_like"/>
    <property type="match status" value="1"/>
</dbReference>
<dbReference type="AlphaFoldDB" id="A0ABD3H0P2"/>
<dbReference type="PANTHER" id="PTHR31635">
    <property type="entry name" value="REVERSE TRANSCRIPTASE DOMAIN-CONTAINING PROTEIN-RELATED"/>
    <property type="match status" value="1"/>
</dbReference>
<feature type="domain" description="Reverse transcriptase" evidence="2">
    <location>
        <begin position="281"/>
        <end position="524"/>
    </location>
</feature>
<dbReference type="InterPro" id="IPR000477">
    <property type="entry name" value="RT_dom"/>
</dbReference>
<dbReference type="PANTHER" id="PTHR31635:SF196">
    <property type="entry name" value="REVERSE TRANSCRIPTASE DOMAIN-CONTAINING PROTEIN-RELATED"/>
    <property type="match status" value="1"/>
</dbReference>
<proteinExistence type="predicted"/>
<evidence type="ECO:0000313" key="4">
    <source>
        <dbReference type="Proteomes" id="UP001633002"/>
    </source>
</evidence>
<evidence type="ECO:0000259" key="2">
    <source>
        <dbReference type="PROSITE" id="PS50878"/>
    </source>
</evidence>
<evidence type="ECO:0000313" key="3">
    <source>
        <dbReference type="EMBL" id="KAL3683679.1"/>
    </source>
</evidence>
<protein>
    <recommendedName>
        <fullName evidence="2">Reverse transcriptase domain-containing protein</fullName>
    </recommendedName>
</protein>
<comment type="caution">
    <text evidence="3">The sequence shown here is derived from an EMBL/GenBank/DDBJ whole genome shotgun (WGS) entry which is preliminary data.</text>
</comment>
<dbReference type="Proteomes" id="UP001633002">
    <property type="component" value="Unassembled WGS sequence"/>
</dbReference>
<organism evidence="3 4">
    <name type="scientific">Riccia sorocarpa</name>
    <dbReference type="NCBI Taxonomy" id="122646"/>
    <lineage>
        <taxon>Eukaryota</taxon>
        <taxon>Viridiplantae</taxon>
        <taxon>Streptophyta</taxon>
        <taxon>Embryophyta</taxon>
        <taxon>Marchantiophyta</taxon>
        <taxon>Marchantiopsida</taxon>
        <taxon>Marchantiidae</taxon>
        <taxon>Marchantiales</taxon>
        <taxon>Ricciaceae</taxon>
        <taxon>Riccia</taxon>
    </lineage>
</organism>
<dbReference type="EMBL" id="JBJQOH010000006">
    <property type="protein sequence ID" value="KAL3683679.1"/>
    <property type="molecule type" value="Genomic_DNA"/>
</dbReference>
<gene>
    <name evidence="3" type="ORF">R1sor_001701</name>
</gene>
<dbReference type="Pfam" id="PF00078">
    <property type="entry name" value="RVT_1"/>
    <property type="match status" value="1"/>
</dbReference>
<evidence type="ECO:0000256" key="1">
    <source>
        <dbReference type="SAM" id="MobiDB-lite"/>
    </source>
</evidence>
<reference evidence="3 4" key="1">
    <citation type="submission" date="2024-09" db="EMBL/GenBank/DDBJ databases">
        <title>Chromosome-scale assembly of Riccia sorocarpa.</title>
        <authorList>
            <person name="Paukszto L."/>
        </authorList>
    </citation>
    <scope>NUCLEOTIDE SEQUENCE [LARGE SCALE GENOMIC DNA]</scope>
    <source>
        <strain evidence="3">LP-2024</strain>
        <tissue evidence="3">Aerial parts of the thallus</tissue>
    </source>
</reference>
<name>A0ABD3H0P2_9MARC</name>
<dbReference type="PROSITE" id="PS50878">
    <property type="entry name" value="RT_POL"/>
    <property type="match status" value="1"/>
</dbReference>